<comment type="caution">
    <text evidence="1">The sequence shown here is derived from an EMBL/GenBank/DDBJ whole genome shotgun (WGS) entry which is preliminary data.</text>
</comment>
<evidence type="ECO:0000313" key="2">
    <source>
        <dbReference type="Proteomes" id="UP001285441"/>
    </source>
</evidence>
<dbReference type="EMBL" id="JAULSW010000002">
    <property type="protein sequence ID" value="KAK3390148.1"/>
    <property type="molecule type" value="Genomic_DNA"/>
</dbReference>
<proteinExistence type="predicted"/>
<dbReference type="Proteomes" id="UP001285441">
    <property type="component" value="Unassembled WGS sequence"/>
</dbReference>
<dbReference type="AlphaFoldDB" id="A0AAE0NYP1"/>
<reference evidence="1" key="2">
    <citation type="submission" date="2023-06" db="EMBL/GenBank/DDBJ databases">
        <authorList>
            <consortium name="Lawrence Berkeley National Laboratory"/>
            <person name="Haridas S."/>
            <person name="Hensen N."/>
            <person name="Bonometti L."/>
            <person name="Westerberg I."/>
            <person name="Brannstrom I.O."/>
            <person name="Guillou S."/>
            <person name="Cros-Aarteil S."/>
            <person name="Calhoun S."/>
            <person name="Kuo A."/>
            <person name="Mondo S."/>
            <person name="Pangilinan J."/>
            <person name="Riley R."/>
            <person name="LaButti K."/>
            <person name="Andreopoulos B."/>
            <person name="Lipzen A."/>
            <person name="Chen C."/>
            <person name="Yanf M."/>
            <person name="Daum C."/>
            <person name="Ng V."/>
            <person name="Clum A."/>
            <person name="Steindorff A."/>
            <person name="Ohm R."/>
            <person name="Martin F."/>
            <person name="Silar P."/>
            <person name="Natvig D."/>
            <person name="Lalanne C."/>
            <person name="Gautier V."/>
            <person name="Ament-velasquez S.L."/>
            <person name="Kruys A."/>
            <person name="Hutchinson M.I."/>
            <person name="Powell A.J."/>
            <person name="Barry K."/>
            <person name="Miller A.N."/>
            <person name="Grigoriev I.V."/>
            <person name="Debuchy R."/>
            <person name="Gladieux P."/>
            <person name="Thoren M.H."/>
            <person name="Johannesson H."/>
        </authorList>
    </citation>
    <scope>NUCLEOTIDE SEQUENCE</scope>
    <source>
        <strain evidence="1">CBS 232.78</strain>
    </source>
</reference>
<evidence type="ECO:0000313" key="1">
    <source>
        <dbReference type="EMBL" id="KAK3390148.1"/>
    </source>
</evidence>
<sequence>MAPSLVKLAAQALPLASRGIYTGFTTTALIPWYENAGSGVDWSSNVHVSVRMGSTSGTSYRPIVDTGTQGMVWSAIDMDYDFNIPCADQGSWGWEFLSSSKILYEGCWVTRDFFFNVGSATNPVVKARVPVLAKIYNSTCPTFDKASTTGLCPDTSVPRAANVSGTRMMGIGWGREYDGQPQGTPDKNPLRHIISIGSTTVDTTNYSEGYIIDKYGLQVGLTESNTASMSFYALENHPTIAGEYREARACISIDGATCSPGTAVLDTGIAQSYMRMPSGTVMNRDAAHHLLDNSVVSIRFGVPPPGTPVATESFTVGTPSTPNVNPEYVSAVINGEPTYVNTGRRVYRAFITAFDGKNARYGFKSA</sequence>
<name>A0AAE0NYP1_9PEZI</name>
<accession>A0AAE0NYP1</accession>
<organism evidence="1 2">
    <name type="scientific">Podospora didyma</name>
    <dbReference type="NCBI Taxonomy" id="330526"/>
    <lineage>
        <taxon>Eukaryota</taxon>
        <taxon>Fungi</taxon>
        <taxon>Dikarya</taxon>
        <taxon>Ascomycota</taxon>
        <taxon>Pezizomycotina</taxon>
        <taxon>Sordariomycetes</taxon>
        <taxon>Sordariomycetidae</taxon>
        <taxon>Sordariales</taxon>
        <taxon>Podosporaceae</taxon>
        <taxon>Podospora</taxon>
    </lineage>
</organism>
<gene>
    <name evidence="1" type="ORF">B0H63DRAFT_507553</name>
</gene>
<keyword evidence="2" id="KW-1185">Reference proteome</keyword>
<protein>
    <submittedName>
        <fullName evidence="1">Outer membrane autotransporter barrel protein</fullName>
    </submittedName>
</protein>
<reference evidence="1" key="1">
    <citation type="journal article" date="2023" name="Mol. Phylogenet. Evol.">
        <title>Genome-scale phylogeny and comparative genomics of the fungal order Sordariales.</title>
        <authorList>
            <person name="Hensen N."/>
            <person name="Bonometti L."/>
            <person name="Westerberg I."/>
            <person name="Brannstrom I.O."/>
            <person name="Guillou S."/>
            <person name="Cros-Aarteil S."/>
            <person name="Calhoun S."/>
            <person name="Haridas S."/>
            <person name="Kuo A."/>
            <person name="Mondo S."/>
            <person name="Pangilinan J."/>
            <person name="Riley R."/>
            <person name="LaButti K."/>
            <person name="Andreopoulos B."/>
            <person name="Lipzen A."/>
            <person name="Chen C."/>
            <person name="Yan M."/>
            <person name="Daum C."/>
            <person name="Ng V."/>
            <person name="Clum A."/>
            <person name="Steindorff A."/>
            <person name="Ohm R.A."/>
            <person name="Martin F."/>
            <person name="Silar P."/>
            <person name="Natvig D.O."/>
            <person name="Lalanne C."/>
            <person name="Gautier V."/>
            <person name="Ament-Velasquez S.L."/>
            <person name="Kruys A."/>
            <person name="Hutchinson M.I."/>
            <person name="Powell A.J."/>
            <person name="Barry K."/>
            <person name="Miller A.N."/>
            <person name="Grigoriev I.V."/>
            <person name="Debuchy R."/>
            <person name="Gladieux P."/>
            <person name="Hiltunen Thoren M."/>
            <person name="Johannesson H."/>
        </authorList>
    </citation>
    <scope>NUCLEOTIDE SEQUENCE</scope>
    <source>
        <strain evidence="1">CBS 232.78</strain>
    </source>
</reference>